<keyword evidence="3 4" id="KW-0418">Kinase</keyword>
<name>A0AAE3CKH6_9PROT</name>
<dbReference type="Pfam" id="PF02595">
    <property type="entry name" value="Gly_kinase"/>
    <property type="match status" value="1"/>
</dbReference>
<keyword evidence="6" id="KW-1185">Reference proteome</keyword>
<dbReference type="Gene3D" id="3.40.50.10350">
    <property type="entry name" value="Glycerate kinase, domain 1"/>
    <property type="match status" value="1"/>
</dbReference>
<gene>
    <name evidence="5" type="ORF">HFQ13_11770</name>
</gene>
<evidence type="ECO:0000256" key="2">
    <source>
        <dbReference type="ARBA" id="ARBA00022679"/>
    </source>
</evidence>
<organism evidence="5 6">
    <name type="scientific">Igneacidithiobacillus copahuensis</name>
    <dbReference type="NCBI Taxonomy" id="2724909"/>
    <lineage>
        <taxon>Bacteria</taxon>
        <taxon>Pseudomonadati</taxon>
        <taxon>Pseudomonadota</taxon>
        <taxon>Acidithiobacillia</taxon>
        <taxon>Acidithiobacillales</taxon>
        <taxon>Acidithiobacillaceae</taxon>
        <taxon>Igneacidithiobacillus</taxon>
    </lineage>
</organism>
<comment type="caution">
    <text evidence="5">The sequence shown here is derived from an EMBL/GenBank/DDBJ whole genome shotgun (WGS) entry which is preliminary data.</text>
</comment>
<evidence type="ECO:0000313" key="6">
    <source>
        <dbReference type="Proteomes" id="UP001197378"/>
    </source>
</evidence>
<dbReference type="GO" id="GO:0031388">
    <property type="term" value="P:organic acid phosphorylation"/>
    <property type="evidence" value="ECO:0007669"/>
    <property type="project" value="UniProtKB-UniRule"/>
</dbReference>
<dbReference type="SUPFAM" id="SSF110738">
    <property type="entry name" value="Glycerate kinase I"/>
    <property type="match status" value="1"/>
</dbReference>
<proteinExistence type="inferred from homology"/>
<keyword evidence="2 4" id="KW-0808">Transferase</keyword>
<reference evidence="5" key="1">
    <citation type="journal article" date="2021" name="ISME J.">
        <title>Genomic evolution of the class Acidithiobacillia: deep-branching Proteobacteria living in extreme acidic conditions.</title>
        <authorList>
            <person name="Moya-Beltran A."/>
            <person name="Beard S."/>
            <person name="Rojas-Villalobos C."/>
            <person name="Issotta F."/>
            <person name="Gallardo Y."/>
            <person name="Ulloa R."/>
            <person name="Giaveno A."/>
            <person name="Degli Esposti M."/>
            <person name="Johnson D.B."/>
            <person name="Quatrini R."/>
        </authorList>
    </citation>
    <scope>NUCLEOTIDE SEQUENCE</scope>
    <source>
        <strain evidence="5">VAN18-1</strain>
    </source>
</reference>
<dbReference type="EMBL" id="JAAXYO010000165">
    <property type="protein sequence ID" value="MBU2788868.1"/>
    <property type="molecule type" value="Genomic_DNA"/>
</dbReference>
<evidence type="ECO:0000256" key="4">
    <source>
        <dbReference type="PIRNR" id="PIRNR006078"/>
    </source>
</evidence>
<dbReference type="PANTHER" id="PTHR21599">
    <property type="entry name" value="GLYCERATE KINASE"/>
    <property type="match status" value="1"/>
</dbReference>
<dbReference type="InterPro" id="IPR018197">
    <property type="entry name" value="Glycerate_kinase_RE-like"/>
</dbReference>
<dbReference type="Proteomes" id="UP001197378">
    <property type="component" value="Unassembled WGS sequence"/>
</dbReference>
<dbReference type="PIRSF" id="PIRSF006078">
    <property type="entry name" value="GlxK"/>
    <property type="match status" value="1"/>
</dbReference>
<protein>
    <submittedName>
        <fullName evidence="5">Glycerate kinase</fullName>
    </submittedName>
</protein>
<dbReference type="InterPro" id="IPR018193">
    <property type="entry name" value="Glyc_kinase_flavodox-like_fold"/>
</dbReference>
<evidence type="ECO:0000256" key="3">
    <source>
        <dbReference type="ARBA" id="ARBA00022777"/>
    </source>
</evidence>
<evidence type="ECO:0000313" key="5">
    <source>
        <dbReference type="EMBL" id="MBU2788868.1"/>
    </source>
</evidence>
<dbReference type="InterPro" id="IPR036129">
    <property type="entry name" value="Glycerate_kinase_sf"/>
</dbReference>
<dbReference type="PANTHER" id="PTHR21599:SF0">
    <property type="entry name" value="GLYCERATE KINASE"/>
    <property type="match status" value="1"/>
</dbReference>
<dbReference type="InterPro" id="IPR004381">
    <property type="entry name" value="Glycerate_kinase"/>
</dbReference>
<accession>A0AAE3CKH6</accession>
<comment type="similarity">
    <text evidence="1 4">Belongs to the glycerate kinase type-1 family.</text>
</comment>
<dbReference type="GO" id="GO:0008887">
    <property type="term" value="F:glycerate kinase activity"/>
    <property type="evidence" value="ECO:0007669"/>
    <property type="project" value="UniProtKB-UniRule"/>
</dbReference>
<dbReference type="RefSeq" id="WP_215870942.1">
    <property type="nucleotide sequence ID" value="NZ_JAAXYO010000165.1"/>
</dbReference>
<evidence type="ECO:0000256" key="1">
    <source>
        <dbReference type="ARBA" id="ARBA00006284"/>
    </source>
</evidence>
<dbReference type="Gene3D" id="3.90.1510.10">
    <property type="entry name" value="Glycerate kinase, domain 2"/>
    <property type="match status" value="1"/>
</dbReference>
<dbReference type="AlphaFoldDB" id="A0AAE3CKH6"/>
<sequence length="388" mass="40510">MQVLIVPDHFKGSLTAGEAASAMQAGFAAVFPDWQYQRLPLADGGEGTLDLLLQVLPGTRVATVVHDPLGREIQAYIGIVDGGHTAIIEMARASGLLLLDAKERDPLRTASTGTGEMIRAALDHGCQKIVMGIGGSASNDGGMGLLAALGIRFYDSDGQVLSPCGAALAQVRSIDAGRLDERLQNCGVEIICDVDNPLLGDSGATRMFGPQKGADQIAIEVLESGMKNFAHCIEHSIGRDIRHIPGSGAAGGVGAACLAFLGARLRPGIDSIADLINLDEKIRAADLILTGEGRIDAQTTHGKTIAGIAKRCQRLGKPLIVLAGSRSGDTDALREIGIDVVLTSLPSLGEETELFREGADHLRETARNTAALLCLGGRLSLTSAQRFG</sequence>
<dbReference type="NCBIfam" id="TIGR00045">
    <property type="entry name" value="glycerate kinase"/>
    <property type="match status" value="1"/>
</dbReference>